<protein>
    <submittedName>
        <fullName evidence="3">BolA family transcriptional regulator</fullName>
    </submittedName>
</protein>
<dbReference type="Proteomes" id="UP000055136">
    <property type="component" value="Chromosome"/>
</dbReference>
<keyword evidence="4" id="KW-1185">Reference proteome</keyword>
<dbReference type="InterPro" id="IPR050961">
    <property type="entry name" value="BolA/IbaG_stress_morph_reg"/>
</dbReference>
<dbReference type="InterPro" id="IPR002634">
    <property type="entry name" value="BolA"/>
</dbReference>
<gene>
    <name evidence="3" type="ORF">Tel_16260</name>
</gene>
<evidence type="ECO:0000313" key="3">
    <source>
        <dbReference type="EMBL" id="ALP54579.1"/>
    </source>
</evidence>
<evidence type="ECO:0000313" key="4">
    <source>
        <dbReference type="Proteomes" id="UP000055136"/>
    </source>
</evidence>
<reference evidence="3" key="1">
    <citation type="submission" date="2015-10" db="EMBL/GenBank/DDBJ databases">
        <title>Description of Candidatus Tenderia electrophaga gen. nov, sp. nov., an Uncultivated Electroautotroph from a Biocathode Enrichment.</title>
        <authorList>
            <person name="Eddie B.J."/>
            <person name="Malanoski A.P."/>
            <person name="Wang Z."/>
            <person name="Hall R.J."/>
            <person name="Oh S.D."/>
            <person name="Heiner C."/>
            <person name="Lin B."/>
            <person name="Strycharz-Glaven S.M."/>
        </authorList>
    </citation>
    <scope>NUCLEOTIDE SEQUENCE [LARGE SCALE GENOMIC DNA]</scope>
    <source>
        <strain evidence="3">NRL1</strain>
    </source>
</reference>
<dbReference type="KEGG" id="tee:Tel_16260"/>
<dbReference type="PANTHER" id="PTHR46229">
    <property type="entry name" value="BOLA TRANSCRIPTION REGULATOR"/>
    <property type="match status" value="1"/>
</dbReference>
<evidence type="ECO:0000256" key="1">
    <source>
        <dbReference type="ARBA" id="ARBA00005578"/>
    </source>
</evidence>
<dbReference type="Pfam" id="PF01722">
    <property type="entry name" value="BolA"/>
    <property type="match status" value="1"/>
</dbReference>
<dbReference type="PIRSF" id="PIRSF003113">
    <property type="entry name" value="BolA"/>
    <property type="match status" value="1"/>
</dbReference>
<proteinExistence type="inferred from homology"/>
<dbReference type="SUPFAM" id="SSF82657">
    <property type="entry name" value="BolA-like"/>
    <property type="match status" value="1"/>
</dbReference>
<sequence>MQAQQIKQMIETGLPGSEVQVLGDDGQHFDAVVVSEAFNGKTMVQQHQLVYATLAGRMESGAIHALGLKTYTPEAWSKAQ</sequence>
<organism evidence="3 4">
    <name type="scientific">Candidatus Tenderia electrophaga</name>
    <dbReference type="NCBI Taxonomy" id="1748243"/>
    <lineage>
        <taxon>Bacteria</taxon>
        <taxon>Pseudomonadati</taxon>
        <taxon>Pseudomonadota</taxon>
        <taxon>Gammaproteobacteria</taxon>
        <taxon>Candidatus Tenderiales</taxon>
        <taxon>Candidatus Tenderiaceae</taxon>
        <taxon>Candidatus Tenderia</taxon>
    </lineage>
</organism>
<dbReference type="EMBL" id="CP013099">
    <property type="protein sequence ID" value="ALP54579.1"/>
    <property type="molecule type" value="Genomic_DNA"/>
</dbReference>
<name>A0A0S2THF7_9GAMM</name>
<dbReference type="PANTHER" id="PTHR46229:SF2">
    <property type="entry name" value="BOLA-LIKE PROTEIN 1"/>
    <property type="match status" value="1"/>
</dbReference>
<dbReference type="STRING" id="1748243.Tel_16260"/>
<dbReference type="InterPro" id="IPR036065">
    <property type="entry name" value="BolA-like_sf"/>
</dbReference>
<accession>A0A0S2THF7</accession>
<comment type="similarity">
    <text evidence="1 2">Belongs to the BolA/IbaG family.</text>
</comment>
<dbReference type="AlphaFoldDB" id="A0A0S2THF7"/>
<dbReference type="Gene3D" id="3.30.300.90">
    <property type="entry name" value="BolA-like"/>
    <property type="match status" value="1"/>
</dbReference>
<evidence type="ECO:0000256" key="2">
    <source>
        <dbReference type="RuleBase" id="RU003860"/>
    </source>
</evidence>